<name>A0A2K2BY39_POPTR</name>
<accession>A0A2K2BY39</accession>
<dbReference type="Proteomes" id="UP000006729">
    <property type="component" value="Chromosome 1"/>
</dbReference>
<organism evidence="1 2">
    <name type="scientific">Populus trichocarpa</name>
    <name type="common">Western balsam poplar</name>
    <name type="synonym">Populus balsamifera subsp. trichocarpa</name>
    <dbReference type="NCBI Taxonomy" id="3694"/>
    <lineage>
        <taxon>Eukaryota</taxon>
        <taxon>Viridiplantae</taxon>
        <taxon>Streptophyta</taxon>
        <taxon>Embryophyta</taxon>
        <taxon>Tracheophyta</taxon>
        <taxon>Spermatophyta</taxon>
        <taxon>Magnoliopsida</taxon>
        <taxon>eudicotyledons</taxon>
        <taxon>Gunneridae</taxon>
        <taxon>Pentapetalae</taxon>
        <taxon>rosids</taxon>
        <taxon>fabids</taxon>
        <taxon>Malpighiales</taxon>
        <taxon>Salicaceae</taxon>
        <taxon>Saliceae</taxon>
        <taxon>Populus</taxon>
    </lineage>
</organism>
<dbReference type="EMBL" id="CM009290">
    <property type="protein sequence ID" value="PNT54690.1"/>
    <property type="molecule type" value="Genomic_DNA"/>
</dbReference>
<proteinExistence type="predicted"/>
<protein>
    <submittedName>
        <fullName evidence="1">Uncharacterized protein</fullName>
    </submittedName>
</protein>
<dbReference type="AlphaFoldDB" id="A0A2K2BY39"/>
<keyword evidence="2" id="KW-1185">Reference proteome</keyword>
<dbReference type="InParanoid" id="A0A2K2BY39"/>
<sequence>MDRARFLQSDSEMEDAHAVIAPHMASDNVDAHFICFTYVDASFSADKLLQRCEPGSNGGRLPAIVPCSCEGHLPLRFSFLC</sequence>
<evidence type="ECO:0000313" key="1">
    <source>
        <dbReference type="EMBL" id="PNT54690.1"/>
    </source>
</evidence>
<reference evidence="1 2" key="1">
    <citation type="journal article" date="2006" name="Science">
        <title>The genome of black cottonwood, Populus trichocarpa (Torr. &amp; Gray).</title>
        <authorList>
            <person name="Tuskan G.A."/>
            <person name="Difazio S."/>
            <person name="Jansson S."/>
            <person name="Bohlmann J."/>
            <person name="Grigoriev I."/>
            <person name="Hellsten U."/>
            <person name="Putnam N."/>
            <person name="Ralph S."/>
            <person name="Rombauts S."/>
            <person name="Salamov A."/>
            <person name="Schein J."/>
            <person name="Sterck L."/>
            <person name="Aerts A."/>
            <person name="Bhalerao R.R."/>
            <person name="Bhalerao R.P."/>
            <person name="Blaudez D."/>
            <person name="Boerjan W."/>
            <person name="Brun A."/>
            <person name="Brunner A."/>
            <person name="Busov V."/>
            <person name="Campbell M."/>
            <person name="Carlson J."/>
            <person name="Chalot M."/>
            <person name="Chapman J."/>
            <person name="Chen G.L."/>
            <person name="Cooper D."/>
            <person name="Coutinho P.M."/>
            <person name="Couturier J."/>
            <person name="Covert S."/>
            <person name="Cronk Q."/>
            <person name="Cunningham R."/>
            <person name="Davis J."/>
            <person name="Degroeve S."/>
            <person name="Dejardin A."/>
            <person name="Depamphilis C."/>
            <person name="Detter J."/>
            <person name="Dirks B."/>
            <person name="Dubchak I."/>
            <person name="Duplessis S."/>
            <person name="Ehlting J."/>
            <person name="Ellis B."/>
            <person name="Gendler K."/>
            <person name="Goodstein D."/>
            <person name="Gribskov M."/>
            <person name="Grimwood J."/>
            <person name="Groover A."/>
            <person name="Gunter L."/>
            <person name="Hamberger B."/>
            <person name="Heinze B."/>
            <person name="Helariutta Y."/>
            <person name="Henrissat B."/>
            <person name="Holligan D."/>
            <person name="Holt R."/>
            <person name="Huang W."/>
            <person name="Islam-Faridi N."/>
            <person name="Jones S."/>
            <person name="Jones-Rhoades M."/>
            <person name="Jorgensen R."/>
            <person name="Joshi C."/>
            <person name="Kangasjarvi J."/>
            <person name="Karlsson J."/>
            <person name="Kelleher C."/>
            <person name="Kirkpatrick R."/>
            <person name="Kirst M."/>
            <person name="Kohler A."/>
            <person name="Kalluri U."/>
            <person name="Larimer F."/>
            <person name="Leebens-Mack J."/>
            <person name="Leple J.C."/>
            <person name="Locascio P."/>
            <person name="Lou Y."/>
            <person name="Lucas S."/>
            <person name="Martin F."/>
            <person name="Montanini B."/>
            <person name="Napoli C."/>
            <person name="Nelson D.R."/>
            <person name="Nelson C."/>
            <person name="Nieminen K."/>
            <person name="Nilsson O."/>
            <person name="Pereda V."/>
            <person name="Peter G."/>
            <person name="Philippe R."/>
            <person name="Pilate G."/>
            <person name="Poliakov A."/>
            <person name="Razumovskaya J."/>
            <person name="Richardson P."/>
            <person name="Rinaldi C."/>
            <person name="Ritland K."/>
            <person name="Rouze P."/>
            <person name="Ryaboy D."/>
            <person name="Schmutz J."/>
            <person name="Schrader J."/>
            <person name="Segerman B."/>
            <person name="Shin H."/>
            <person name="Siddiqui A."/>
            <person name="Sterky F."/>
            <person name="Terry A."/>
            <person name="Tsai C.J."/>
            <person name="Uberbacher E."/>
            <person name="Unneberg P."/>
            <person name="Vahala J."/>
            <person name="Wall K."/>
            <person name="Wessler S."/>
            <person name="Yang G."/>
            <person name="Yin T."/>
            <person name="Douglas C."/>
            <person name="Marra M."/>
            <person name="Sandberg G."/>
            <person name="Van de Peer Y."/>
            <person name="Rokhsar D."/>
        </authorList>
    </citation>
    <scope>NUCLEOTIDE SEQUENCE [LARGE SCALE GENOMIC DNA]</scope>
    <source>
        <strain evidence="2">cv. Nisqually</strain>
    </source>
</reference>
<evidence type="ECO:0000313" key="2">
    <source>
        <dbReference type="Proteomes" id="UP000006729"/>
    </source>
</evidence>
<gene>
    <name evidence="1" type="ORF">POPTR_001G153500</name>
</gene>